<evidence type="ECO:0000259" key="2">
    <source>
        <dbReference type="Pfam" id="PF01773"/>
    </source>
</evidence>
<feature type="transmembrane region" description="Helical" evidence="1">
    <location>
        <begin position="6"/>
        <end position="22"/>
    </location>
</feature>
<dbReference type="Pfam" id="PF01773">
    <property type="entry name" value="Nucleos_tra2_N"/>
    <property type="match status" value="1"/>
</dbReference>
<reference evidence="3 4" key="1">
    <citation type="submission" date="2016-10" db="EMBL/GenBank/DDBJ databases">
        <authorList>
            <person name="de Groot N.N."/>
        </authorList>
    </citation>
    <scope>NUCLEOTIDE SEQUENCE [LARGE SCALE GENOMIC DNA]</scope>
    <source>
        <strain evidence="3 4">DSM 21633</strain>
    </source>
</reference>
<dbReference type="Proteomes" id="UP000199427">
    <property type="component" value="Unassembled WGS sequence"/>
</dbReference>
<keyword evidence="1" id="KW-0472">Membrane</keyword>
<organism evidence="3 4">
    <name type="scientific">Piscibacillus halophilus</name>
    <dbReference type="NCBI Taxonomy" id="571933"/>
    <lineage>
        <taxon>Bacteria</taxon>
        <taxon>Bacillati</taxon>
        <taxon>Bacillota</taxon>
        <taxon>Bacilli</taxon>
        <taxon>Bacillales</taxon>
        <taxon>Bacillaceae</taxon>
        <taxon>Piscibacillus</taxon>
    </lineage>
</organism>
<dbReference type="InterPro" id="IPR002668">
    <property type="entry name" value="CNT_N_dom"/>
</dbReference>
<keyword evidence="1" id="KW-1133">Transmembrane helix</keyword>
<feature type="domain" description="Concentrative nucleoside transporter N-terminal" evidence="2">
    <location>
        <begin position="8"/>
        <end position="53"/>
    </location>
</feature>
<dbReference type="EMBL" id="FOES01000033">
    <property type="protein sequence ID" value="SEQ90859.1"/>
    <property type="molecule type" value="Genomic_DNA"/>
</dbReference>
<accession>A0A1H9JVJ8</accession>
<evidence type="ECO:0000313" key="4">
    <source>
        <dbReference type="Proteomes" id="UP000199427"/>
    </source>
</evidence>
<evidence type="ECO:0000256" key="1">
    <source>
        <dbReference type="SAM" id="Phobius"/>
    </source>
</evidence>
<name>A0A1H9JVJ8_9BACI</name>
<dbReference type="AlphaFoldDB" id="A0A1H9JVJ8"/>
<keyword evidence="4" id="KW-1185">Reference proteome</keyword>
<gene>
    <name evidence="3" type="ORF">SAMN05216362_13326</name>
</gene>
<keyword evidence="1" id="KW-0812">Transmembrane</keyword>
<sequence>MNILWGVIGILVILGIALLFSVNRRAIKLRTVLIALAIQIFFAFTVLKWETGR</sequence>
<evidence type="ECO:0000313" key="3">
    <source>
        <dbReference type="EMBL" id="SEQ90859.1"/>
    </source>
</evidence>
<proteinExistence type="predicted"/>
<dbReference type="STRING" id="571933.SAMN05216362_13326"/>
<protein>
    <submittedName>
        <fullName evidence="3">Concentrative nucleoside transporter, CNT family</fullName>
    </submittedName>
</protein>
<feature type="transmembrane region" description="Helical" evidence="1">
    <location>
        <begin position="29"/>
        <end position="47"/>
    </location>
</feature>